<organism evidence="2 3">
    <name type="scientific">Cryptosporidium canis</name>
    <dbReference type="NCBI Taxonomy" id="195482"/>
    <lineage>
        <taxon>Eukaryota</taxon>
        <taxon>Sar</taxon>
        <taxon>Alveolata</taxon>
        <taxon>Apicomplexa</taxon>
        <taxon>Conoidasida</taxon>
        <taxon>Coccidia</taxon>
        <taxon>Eucoccidiorida</taxon>
        <taxon>Eimeriorina</taxon>
        <taxon>Cryptosporidiidae</taxon>
        <taxon>Cryptosporidium</taxon>
    </lineage>
</organism>
<dbReference type="SUPFAM" id="SSF53474">
    <property type="entry name" value="alpha/beta-Hydrolases"/>
    <property type="match status" value="1"/>
</dbReference>
<dbReference type="Proteomes" id="UP001071777">
    <property type="component" value="Unassembled WGS sequence"/>
</dbReference>
<gene>
    <name evidence="2" type="ORF">OJ252_1184</name>
</gene>
<feature type="compositionally biased region" description="Low complexity" evidence="1">
    <location>
        <begin position="29"/>
        <end position="41"/>
    </location>
</feature>
<proteinExistence type="predicted"/>
<dbReference type="PANTHER" id="PTHR12277:SF81">
    <property type="entry name" value="PROTEIN ABHD13"/>
    <property type="match status" value="1"/>
</dbReference>
<dbReference type="PANTHER" id="PTHR12277">
    <property type="entry name" value="ALPHA/BETA HYDROLASE DOMAIN-CONTAINING PROTEIN"/>
    <property type="match status" value="1"/>
</dbReference>
<name>A0ABQ8P8S9_9CRYT</name>
<evidence type="ECO:0000256" key="1">
    <source>
        <dbReference type="SAM" id="MobiDB-lite"/>
    </source>
</evidence>
<feature type="compositionally biased region" description="Basic and acidic residues" evidence="1">
    <location>
        <begin position="15"/>
        <end position="28"/>
    </location>
</feature>
<feature type="region of interest" description="Disordered" evidence="1">
    <location>
        <begin position="15"/>
        <end position="47"/>
    </location>
</feature>
<evidence type="ECO:0000313" key="3">
    <source>
        <dbReference type="Proteomes" id="UP001071777"/>
    </source>
</evidence>
<dbReference type="Gene3D" id="3.40.50.1820">
    <property type="entry name" value="alpha/beta hydrolase"/>
    <property type="match status" value="1"/>
</dbReference>
<sequence>MTDFSDKNLEYRLECAREQEQRQADEQPRGQAQEQEQEQGQMPNENKIPSGPIIATLCCLSALGLRGRVVSSFSFFPPKLSGLILREQDGSIIEFKKEYIHKRFGLERITLRSVANVEKRLGDLLVGERKADIFCTWLESGRSKIPISCISISPVQDEAGDRGQIPMFIFSHGNATDIGGMLPWFVNLSLKLNAHVLAYDYRSYGLSKGKPTERGIYADVRAVYEYAKNELKFPTNRIFLLGQSIGSAPTVYLAKRLGKSLKKSPGVGLTSSGSDLPLGGIIVQSGIASGLNALLAPDYKKNIPCDVFTNYRYIRKVPFPILILHGTCDQVIHISNSKKLFENAKENKFHPPVTTWWIDGANHSLPGPTPKKEYYQKIGAFVSSVI</sequence>
<accession>A0ABQ8P8S9</accession>
<keyword evidence="3" id="KW-1185">Reference proteome</keyword>
<protein>
    <submittedName>
        <fullName evidence="2">Peptidase of the alpha/beta-hydrolase fold</fullName>
    </submittedName>
</protein>
<dbReference type="InterPro" id="IPR029058">
    <property type="entry name" value="AB_hydrolase_fold"/>
</dbReference>
<reference evidence="2" key="1">
    <citation type="submission" date="2022-10" db="EMBL/GenBank/DDBJ databases">
        <title>Adaptive evolution leads to modifications in subtelomeric GC content in a zoonotic Cryptosporidium species.</title>
        <authorList>
            <person name="Li J."/>
            <person name="Feng Y."/>
            <person name="Xiao L."/>
        </authorList>
    </citation>
    <scope>NUCLEOTIDE SEQUENCE</scope>
    <source>
        <strain evidence="2">25894</strain>
    </source>
</reference>
<dbReference type="EMBL" id="JAPCXB010000043">
    <property type="protein sequence ID" value="KAJ1612624.1"/>
    <property type="molecule type" value="Genomic_DNA"/>
</dbReference>
<evidence type="ECO:0000313" key="2">
    <source>
        <dbReference type="EMBL" id="KAJ1612624.1"/>
    </source>
</evidence>
<comment type="caution">
    <text evidence="2">The sequence shown here is derived from an EMBL/GenBank/DDBJ whole genome shotgun (WGS) entry which is preliminary data.</text>
</comment>